<dbReference type="PANTHER" id="PTHR30349">
    <property type="entry name" value="PHAGE INTEGRASE-RELATED"/>
    <property type="match status" value="1"/>
</dbReference>
<dbReference type="Pfam" id="PF13102">
    <property type="entry name" value="Phage_int_SAM_5"/>
    <property type="match status" value="1"/>
</dbReference>
<dbReference type="PROSITE" id="PS51900">
    <property type="entry name" value="CB"/>
    <property type="match status" value="1"/>
</dbReference>
<feature type="domain" description="Core-binding (CB)" evidence="6">
    <location>
        <begin position="84"/>
        <end position="175"/>
    </location>
</feature>
<evidence type="ECO:0000256" key="2">
    <source>
        <dbReference type="ARBA" id="ARBA00023125"/>
    </source>
</evidence>
<dbReference type="Gene3D" id="1.10.443.10">
    <property type="entry name" value="Intergrase catalytic core"/>
    <property type="match status" value="1"/>
</dbReference>
<dbReference type="EMBL" id="JAAGLU010000060">
    <property type="protein sequence ID" value="NEC92208.1"/>
    <property type="molecule type" value="Genomic_DNA"/>
</dbReference>
<evidence type="ECO:0000256" key="4">
    <source>
        <dbReference type="PROSITE-ProRule" id="PRU01248"/>
    </source>
</evidence>
<dbReference type="InterPro" id="IPR013762">
    <property type="entry name" value="Integrase-like_cat_sf"/>
</dbReference>
<evidence type="ECO:0000256" key="3">
    <source>
        <dbReference type="ARBA" id="ARBA00023172"/>
    </source>
</evidence>
<dbReference type="InterPro" id="IPR010998">
    <property type="entry name" value="Integrase_recombinase_N"/>
</dbReference>
<dbReference type="RefSeq" id="WP_164323653.1">
    <property type="nucleotide sequence ID" value="NZ_JAAGLU010000060.1"/>
</dbReference>
<reference evidence="7" key="1">
    <citation type="submission" date="2020-01" db="EMBL/GenBank/DDBJ databases">
        <title>Insect and environment-associated Actinomycetes.</title>
        <authorList>
            <person name="Currrie C."/>
            <person name="Chevrette M."/>
            <person name="Carlson C."/>
            <person name="Stubbendieck R."/>
            <person name="Wendt-Pienkowski E."/>
        </authorList>
    </citation>
    <scope>NUCLEOTIDE SEQUENCE</scope>
    <source>
        <strain evidence="7">SID12501</strain>
    </source>
</reference>
<evidence type="ECO:0000256" key="1">
    <source>
        <dbReference type="ARBA" id="ARBA00008857"/>
    </source>
</evidence>
<comment type="similarity">
    <text evidence="1">Belongs to the 'phage' integrase family.</text>
</comment>
<dbReference type="CDD" id="cd01189">
    <property type="entry name" value="INT_ICEBs1_C_like"/>
    <property type="match status" value="1"/>
</dbReference>
<dbReference type="Gene3D" id="1.10.150.130">
    <property type="match status" value="1"/>
</dbReference>
<dbReference type="GO" id="GO:0003677">
    <property type="term" value="F:DNA binding"/>
    <property type="evidence" value="ECO:0007669"/>
    <property type="project" value="UniProtKB-UniRule"/>
</dbReference>
<dbReference type="GO" id="GO:0006310">
    <property type="term" value="P:DNA recombination"/>
    <property type="evidence" value="ECO:0007669"/>
    <property type="project" value="UniProtKB-KW"/>
</dbReference>
<dbReference type="InterPro" id="IPR025269">
    <property type="entry name" value="SAM-like_dom"/>
</dbReference>
<evidence type="ECO:0000313" key="7">
    <source>
        <dbReference type="EMBL" id="NEC92208.1"/>
    </source>
</evidence>
<name>A0A6B3C6A8_9ACTN</name>
<accession>A0A6B3C6A8</accession>
<keyword evidence="2 4" id="KW-0238">DNA-binding</keyword>
<keyword evidence="3" id="KW-0233">DNA recombination</keyword>
<dbReference type="Pfam" id="PF00589">
    <property type="entry name" value="Phage_integrase"/>
    <property type="match status" value="1"/>
</dbReference>
<dbReference type="AlphaFoldDB" id="A0A6B3C6A8"/>
<dbReference type="SUPFAM" id="SSF56349">
    <property type="entry name" value="DNA breaking-rejoining enzymes"/>
    <property type="match status" value="1"/>
</dbReference>
<dbReference type="PANTHER" id="PTHR30349:SF41">
    <property type="entry name" value="INTEGRASE_RECOMBINASE PROTEIN MJ0367-RELATED"/>
    <property type="match status" value="1"/>
</dbReference>
<dbReference type="InterPro" id="IPR011010">
    <property type="entry name" value="DNA_brk_join_enz"/>
</dbReference>
<dbReference type="GO" id="GO:0015074">
    <property type="term" value="P:DNA integration"/>
    <property type="evidence" value="ECO:0007669"/>
    <property type="project" value="InterPro"/>
</dbReference>
<dbReference type="PROSITE" id="PS51898">
    <property type="entry name" value="TYR_RECOMBINASE"/>
    <property type="match status" value="1"/>
</dbReference>
<evidence type="ECO:0000259" key="6">
    <source>
        <dbReference type="PROSITE" id="PS51900"/>
    </source>
</evidence>
<dbReference type="InterPro" id="IPR002104">
    <property type="entry name" value="Integrase_catalytic"/>
</dbReference>
<organism evidence="7">
    <name type="scientific">Streptomyces sp. SID12501</name>
    <dbReference type="NCBI Taxonomy" id="2706042"/>
    <lineage>
        <taxon>Bacteria</taxon>
        <taxon>Bacillati</taxon>
        <taxon>Actinomycetota</taxon>
        <taxon>Actinomycetes</taxon>
        <taxon>Kitasatosporales</taxon>
        <taxon>Streptomycetaceae</taxon>
        <taxon>Streptomyces</taxon>
    </lineage>
</organism>
<evidence type="ECO:0000259" key="5">
    <source>
        <dbReference type="PROSITE" id="PS51898"/>
    </source>
</evidence>
<proteinExistence type="inferred from homology"/>
<feature type="domain" description="Tyr recombinase" evidence="5">
    <location>
        <begin position="203"/>
        <end position="399"/>
    </location>
</feature>
<gene>
    <name evidence="7" type="ORF">G3I71_42025</name>
</gene>
<sequence>MADPIKKIALKGGVTRYRFVVDAGYEPRKDKVTGTVIINPETGEPVMKRKQLTVTKDTRKEALAEYSRIQHQKANGTFVVPTKTTVAELIDAWLKVSTRDVERATARSYEDAMRYVRTHLGHRRLQELTEDDIDSLVDWMLTSARRIGGKPGTGLSVRTVSLTLGRLRAALNLAIRRGLVARNVAEHAVIPRQARKDDKARQKARTPWTEDEVKVFLAHVAGDHLHAVMLLSLIGMRPAEVCGVRWSDVDLDVGTIRVEATRTLVAGEVIEKDTKSEAGERWLPLPTVVLAALKAFRARQAREKLKAGEGYDASGRVVVDELGAAVKTDWLRRRAYERMQSADVRKVRLYDARHACLSWMANNGVPDTVVSAWAGHADLGFTKRIYVHPDPQSLKAGSDKLAELLG</sequence>
<dbReference type="InterPro" id="IPR044068">
    <property type="entry name" value="CB"/>
</dbReference>
<dbReference type="InterPro" id="IPR050090">
    <property type="entry name" value="Tyrosine_recombinase_XerCD"/>
</dbReference>
<protein>
    <submittedName>
        <fullName evidence="7">Site-specific integrase</fullName>
    </submittedName>
</protein>
<comment type="caution">
    <text evidence="7">The sequence shown here is derived from an EMBL/GenBank/DDBJ whole genome shotgun (WGS) entry which is preliminary data.</text>
</comment>